<dbReference type="Proteomes" id="UP000011135">
    <property type="component" value="Unassembled WGS sequence"/>
</dbReference>
<accession>L8JR77</accession>
<sequence>MNFLKLANYKLSYTKLAAKAFMILLTILSIEAQAQIVTYSFTGSSGDETTFAPDAQPANATVSDMSRGPGLSVWTYAGGFNAYTWGATSSIDLNDYFEFTVTPDAGYSLTLTSLVFDGRYVDPIVNDTYFWTLRSSIDNFTTDIQAPTGVAATQAASPSVQVDNTVDLTGGTFDNLTSPVTFRLYVYDVTNPNNFEWGIDNVDINGTVNAPTSTIIETIDFEIANYTLNTATSTGGPPATSFFDVFAAAGEGTTHAFLGGAPTGVQGSNYLAYRNGTSIGSNNMINTTAIDVSSYENLSLIFSLANPDLGGDQYETSDIIRIEYQFDGGGYQFLTQWAGDGATYMNEDADDTGGGDGVAATLLGPLFKSFQRSIPKDGSLLDIRFTILTTNESVVIDNIAVVGTTDVTAPEVTSIVRQTPVTASTAATSVTFRVTFDEPVSNVDVTDFTLSGSASGTLNSVTANSASEYDVNITTVSGNGDNLNLDFAGGQDITDVAGNAFTGTINSEEEYVIDNTAPEVSSIIRQTPATASTTATSVTFRVTFNEDVTNVDLTDFALSGTASGTLNSITPNSATEYDINVTTVSGNGDNLNLDFAGGQDITDIIGNTFPGTINSEEEYIIDNVVPEVASIARQNPASASTNATTVTFRVTFSEGVTNVDLTDFVLSGTASGTLNAITPNSASEYDIDVVTVSGNGSLNLDFAGGQDIADIIGNDFAGTINSEEEYAIDNIAPEVASIVRQTPATASTTATSVTFRVTFDEDVANVGVADFTLSGTASGTVNAVTPNSAAEYDVNIITVSGNGDNLNLDFAGGQDITDMAGNTFAGTINSEEEYTIDNIAPEVASIVRQTPATASTTATSVTFRVTFDEDVTNVGVADFTLSGTASGTVNSVTPNSATEYDINITAVSGDGDNLNLDFSGGQDITDIIGNAFAGTINSEEEYTIDNIAPEVASIVRQSPASASTNANSVTFRITFSEGVTNVDLTDFELSGTASGTLNSITPNSASEYDIDVISVAGDGNLDLGFAGGQDITDIIGNAFTGIINSEEEYTIDNTTPQVTSIVRQNPANTLTNANTVTFRVTFNEDVANVDFSDFAISGAASGTVNAVTANSSVEYDVDITTVTGDGTLNLDFAANNIVDLAGNAFAGTINSEQEYTIDNQIPIATITLLEDGDQTTFEVTFNEQLAASTTSITNINNLLSSAINDPAGDNQPISIASVPASVSWNLAIPSAPVATITIPTTTFVAGETLRINFDDNVVQDLAGNGISSATNVDGTVADVTPPSVSPDEMSLNGSTSIQFTLSEEIDIAEGGAVSGFSTSNGTLTTAIYSGKGSTNLITLTGSGWSAGVTTVSYDPGIGDVLDLAGNELATITNHPVVVNTVNLGAGSIAFTYYRSDDPNEFAFVLLEDVEVGTQIKFTNNGWTEGPPTGFRTGEETLVWEADQRYFAGKEVVIAGSSASSGTTTGSELTLSTGGDQIIAYQGTSVNPTLLSAIHMNGNWDADNDSDNKSEEPVSQLTTGVNMLAITSETDNAAYDMSTLVGSASAIRSAINNQANWDSDDNASNGISFTVPTDGDNYTLPPDVVSFAPAHGSTVAATQSSLTITFDDNISNSTSSGADIQLKLDDGTPVATFNIGDPEVTVSGTDLEVDIAAILPLTHNAVYEVDVAEWVVVNADGNHNTAVVGDANWKFTVDGLAPTVTSITRDPGVTVNANFGTTASSVDFIVEFSENVVPGSVQTVDFTPAGAASGGTETVSNVAGSGTTYTVTVSNISLLGDLTINFTGSVNDLVGNAGSTFAAGDESFIIINPEPTEQATAFSAVAGADTYTLDASWTAGAGAQPADGYLIFIKSPSGSFPADPADLTAIANDLDFSDDNGVINSSTNSVSVSGLSSGTQYDFKIYPYTNSGNQIDYKIDGTILTGSGTTSTGQASRIILLTPASTTISSLTNNLGAAESYFRFRVIDDGLNTAVDNAPTRVSQIVIKVGAGNEIAWTEAIEGVGIFDGTGNSMNSNVNGGDIVITDTEIIFNNVPNGSSQLGEITDNSFKNYSLRVWLKNPITDAALQNTIDGLNFVFEVDETSFSYASGSSEVAAGQMAAQATEVAVVATELNWEIQPPSAAGVLAPFTSAPVIEATDANGNRDIHYAEEVTSVTNAGGIGMNNNPDASGLAHSFASGIYTFDITSGTGFNYQDAGDGTLTVTSDALAASPASGTVTVSYSGGTTISTGPATEPSTFASTIVSITDINAYSFDFNIQDDAIATIDDKVGTVITELVISAEGGTNTLTSNWSDVIYRALLYNPNTGRGVFAENAAIDDNSITFDISGSPSPTLGVIPDDGTATLRLYIAFKTAITGGMNEVIDNQYLNFKIADVQITTATASSTFLASQEVTSGATNNQINVEASRYQFKQQPIDTYINQVMTPTASIEATDVYGNRDLDYTGDATVSSSGTGTQPADQIVNFTLGLGTIPSLIHDKIENNLQLDVTDNSNIFTSIQSNPFNILPGAAESDIIASAFSYNTNIDYTSYQATSVTDTDPTVFEFEIRDGEADGVSGDADALPTNVTTLTFDVFNHSLLRKIGLFDDSNTLIAEVDPAAQISFDLSGSPLVIPDDGSATYNLKVTFSNVVTDNAQFSFTVSQAVADDQGSTFSSTNGAPDAGTAAVSSTAGDNNRIEVTASKIVFDNIVSASLNTDFSPVVRALDINDNLDLDFTETIDTYSNTSTTPGGSLATVNDPSGSFAGGIFTFPANFQFTASGQGVTIYIETASFNTTSNSFDIISSFESYITYVSDGGSIPYIDYPPVVNLDETNSDIIAEFMLHDGNPSLYGNDVDGAATTIDELTISISNFENLDLLGIFDAGGTQYGTDMTAAATVTFTGVNFSAADDATNNFYIRATFKDSDTDITDNAPIDIVITSVVASNGSQFEDATAGGETDGLGGYILAQTPAGNNRIQVTATILVFTQSPGALEGMNVPFASSPYVEAQDANGNLDTDFNKEYNLTSEVAPLDLSAVPTTFTAGTLDLSTLRYTGTGYGTLTIEDNPLEVASGSSGAPGSTDVVNTNVAQLTNGIRSNANPLNAGSIDVPILGFRLASLSNTTGEPELNEVTIQFQGTDVFDIQTIFESFRLFRSGDEEINLGTFIDETLITGITINTTANSVTFSGLSEILDNNTTNQNLFLVVNISDEVNALTTPAITPYVEPTDYVVSSGSLFLVDGGVVASLTGLQYTFIDEQAPEIVSLTPADNDPNVSPLSDLIITFNEPVNSLDNEITLRKPSDALFNEKVPLFSTSPDRKTFTFRPSASLDADEDYYVQIAAGSTVNNTGFTDDSGNTFSGIQNSTTWNFKTSDITPPVFINPIPVLVSNIYDLGFDLGVRIDEPGTVFYIVIGQADPNPTAAQIFDPGTYTGELASGTINITVPEQYHYAAITSLAANTDFEVWVIAEDNALPSPNRMTTPVSVSGTTASGSSAGTVVDAPAIDICFGEYQPILPLITIREGANGDFSGGNGQTLNLVLPSGFEFNTSPANAQVQLSGGNISNGSLTFVNNSILRITYDISGTNSRDRITLTGLEVRATSSTASGNITRIGGTAIQNGNAESDNLNHGSISVIPPTAANFTFSTGSSSIGNDADPVTLIPDPSLEVSGTNVFTGNGVFGNTFYPQVAGVNDHNVTLTHTTDLGCVSTETKVMTVFDNVSAIPGVNAKYCTTGSIIPGVNTVAINENDKTGYRLTDLYLDVSAYVGADAAYTGLGALTASGNNYVFDIDVAGQNLNQGIVYVDLVATYQSKTDATEFLEFRKPVAIADPPNVALNFVSSGPANINDYCEDGETIILEGDYAKSVHTEVTNVFELVGQTASAQNVLNTTDENVRIEPNDIINHADLGFRDQPSFTYTLRYELTNRNTGCSSEDTQDIVINRKPGVNFSAGVSCVGLETQFTDLSIIPGDVTLAQWRWDFDDFANNTETIQNPVHEFTGTGSYDVRLGVRTEKGCVNEITRSVAVGGIPQPLFSYIGVNRSDTFIFESSTPKPGSLPGDLVNILTWNFGDGSSYVSNSNGEQVTHQYTNLMIDSVELIIETTLGCTSTLKKPVAVLDKITDATSQSAGFENGSEGWVVLPGANNSWTLSNNNADIGLDGNTLWVTNANASYLPKEKSYLYSPTYDISSLERPMIQFDAFTDLSTGDGVILQYSTDSLNITDPTKTWIAFGSIGSGVDWYNGDNLASKPGESTDIGWADSLGMIQPKHSLATVPGAKRTNLNFRFALASVNDPTNNPGFAFDNLFIGERTRTVLIENFTNTSQISTTKSESDFIKKLLANDNEGVEVININYHTDFPGPDPINNLNQADPSARAVFYNINTTPRAVIDGFIYQDAPFSSWGESQFELRSLSLSPFDIEISTSTANDRLEVEAVFTPKTINDNIDNLLIYIAVLEQEITLDELNMSAIPSGEDTLTYALRKILPHAAGTKIPASVLALNIQSDPITVSWVPVNIDLDDIAIVVFIQDEDTREIYQAEILKNVDLSILSTVTGTDALNPNSFNIYPNPANKQVTIQLKDRLGKDASLRIYDGFGKVVFEHQIDSKGSIDIDTRDYAAGLYHVQIEDDETIVRKRLMIMHR</sequence>
<gene>
    <name evidence="4" type="ORF">C900_04426</name>
</gene>
<keyword evidence="5" id="KW-1185">Reference proteome</keyword>
<dbReference type="InterPro" id="IPR000601">
    <property type="entry name" value="PKD_dom"/>
</dbReference>
<evidence type="ECO:0000313" key="4">
    <source>
        <dbReference type="EMBL" id="ELR69999.1"/>
    </source>
</evidence>
<dbReference type="CDD" id="cd00146">
    <property type="entry name" value="PKD"/>
    <property type="match status" value="1"/>
</dbReference>
<dbReference type="EMBL" id="AMZN01000062">
    <property type="protein sequence ID" value="ELR69999.1"/>
    <property type="molecule type" value="Genomic_DNA"/>
</dbReference>
<dbReference type="STRING" id="1237149.C900_04426"/>
<feature type="signal peptide" evidence="2">
    <location>
        <begin position="1"/>
        <end position="34"/>
    </location>
</feature>
<keyword evidence="1 2" id="KW-0732">Signal</keyword>
<dbReference type="NCBIfam" id="TIGR04183">
    <property type="entry name" value="Por_Secre_tail"/>
    <property type="match status" value="1"/>
</dbReference>
<dbReference type="InterPro" id="IPR035986">
    <property type="entry name" value="PKD_dom_sf"/>
</dbReference>
<dbReference type="eggNOG" id="COG3291">
    <property type="taxonomic scope" value="Bacteria"/>
</dbReference>
<dbReference type="SUPFAM" id="SSF49299">
    <property type="entry name" value="PKD domain"/>
    <property type="match status" value="2"/>
</dbReference>
<evidence type="ECO:0000313" key="5">
    <source>
        <dbReference type="Proteomes" id="UP000011135"/>
    </source>
</evidence>
<dbReference type="eggNOG" id="COG2374">
    <property type="taxonomic scope" value="Bacteria"/>
</dbReference>
<evidence type="ECO:0000256" key="1">
    <source>
        <dbReference type="ARBA" id="ARBA00022729"/>
    </source>
</evidence>
<protein>
    <recommendedName>
        <fullName evidence="3">PKD domain-containing protein</fullName>
    </recommendedName>
</protein>
<dbReference type="Pfam" id="PF13205">
    <property type="entry name" value="Big_5"/>
    <property type="match status" value="2"/>
</dbReference>
<feature type="chain" id="PRO_5003993997" description="PKD domain-containing protein" evidence="2">
    <location>
        <begin position="35"/>
        <end position="4604"/>
    </location>
</feature>
<organism evidence="4 5">
    <name type="scientific">Fulvivirga imtechensis AK7</name>
    <dbReference type="NCBI Taxonomy" id="1237149"/>
    <lineage>
        <taxon>Bacteria</taxon>
        <taxon>Pseudomonadati</taxon>
        <taxon>Bacteroidota</taxon>
        <taxon>Cytophagia</taxon>
        <taxon>Cytophagales</taxon>
        <taxon>Fulvivirgaceae</taxon>
        <taxon>Fulvivirga</taxon>
    </lineage>
</organism>
<dbReference type="PATRIC" id="fig|1237149.3.peg.3942"/>
<dbReference type="InterPro" id="IPR032812">
    <property type="entry name" value="SbsA_Ig"/>
</dbReference>
<dbReference type="Gene3D" id="2.60.40.10">
    <property type="entry name" value="Immunoglobulins"/>
    <property type="match status" value="4"/>
</dbReference>
<dbReference type="eggNOG" id="COG2133">
    <property type="taxonomic scope" value="Bacteria"/>
</dbReference>
<proteinExistence type="predicted"/>
<dbReference type="PROSITE" id="PS50093">
    <property type="entry name" value="PKD"/>
    <property type="match status" value="2"/>
</dbReference>
<feature type="domain" description="PKD" evidence="3">
    <location>
        <begin position="3943"/>
        <end position="3992"/>
    </location>
</feature>
<dbReference type="Pfam" id="PF18962">
    <property type="entry name" value="Por_Secre_tail"/>
    <property type="match status" value="1"/>
</dbReference>
<dbReference type="InterPro" id="IPR013783">
    <property type="entry name" value="Ig-like_fold"/>
</dbReference>
<evidence type="ECO:0000256" key="2">
    <source>
        <dbReference type="SAM" id="SignalP"/>
    </source>
</evidence>
<dbReference type="RefSeq" id="WP_009581607.1">
    <property type="nucleotide sequence ID" value="NZ_AMZN01000062.1"/>
</dbReference>
<name>L8JR77_9BACT</name>
<comment type="caution">
    <text evidence="4">The sequence shown here is derived from an EMBL/GenBank/DDBJ whole genome shotgun (WGS) entry which is preliminary data.</text>
</comment>
<evidence type="ECO:0000259" key="3">
    <source>
        <dbReference type="PROSITE" id="PS50093"/>
    </source>
</evidence>
<dbReference type="Pfam" id="PF18911">
    <property type="entry name" value="PKD_4"/>
    <property type="match status" value="1"/>
</dbReference>
<reference evidence="4 5" key="1">
    <citation type="submission" date="2012-12" db="EMBL/GenBank/DDBJ databases">
        <title>Genome assembly of Fulvivirga imtechensis AK7.</title>
        <authorList>
            <person name="Nupur N."/>
            <person name="Khatri I."/>
            <person name="Kumar R."/>
            <person name="Subramanian S."/>
            <person name="Pinnaka A."/>
        </authorList>
    </citation>
    <scope>NUCLEOTIDE SEQUENCE [LARGE SCALE GENOMIC DNA]</scope>
    <source>
        <strain evidence="4 5">AK7</strain>
    </source>
</reference>
<dbReference type="InterPro" id="IPR026444">
    <property type="entry name" value="Secre_tail"/>
</dbReference>
<dbReference type="eggNOG" id="COG5492">
    <property type="taxonomic scope" value="Bacteria"/>
</dbReference>
<feature type="domain" description="PKD" evidence="3">
    <location>
        <begin position="4032"/>
        <end position="4082"/>
    </location>
</feature>
<dbReference type="eggNOG" id="COG1404">
    <property type="taxonomic scope" value="Bacteria"/>
</dbReference>
<dbReference type="OrthoDB" id="9792152at2"/>
<dbReference type="eggNOG" id="COG3468">
    <property type="taxonomic scope" value="Bacteria"/>
</dbReference>